<evidence type="ECO:0000313" key="2">
    <source>
        <dbReference type="Proteomes" id="UP000037035"/>
    </source>
</evidence>
<dbReference type="AlphaFoldDB" id="A0A0L6VN11"/>
<sequence length="440" mass="50346">MKAPNSLLPPSFYPASTSCTSRVVLSTNYSCRLIIQTSPTLRKKKERKIQAPLSILCPLVSQALTSKRIQMLQRSDHSSKRGHAPVQRVSTICTGHEFFFFFWESYSFNSELSVTPISSSSLYNHRLRFHCPSNHLIILNSACDVLCRGFTDAPPPWADWTIPTRMLVKSVYTYTKTKKSQNSTRGRVTLQILCLSTWSTANPIKLAVFQPNFLLSEYFFCPRFPPTPSEGRCNFAGAHPPNDLKWVRWPIQILFAFGGKKKRKKKSREISASIVGLAKSRNKNPTIRTSIYCSWWWIPGSWLKPNRRPSGSTCQGVCIKTCYFCLLGGFLSPAKQFWPCSLISYIKVGTSVDPALRPYSTSRVTLLYFSLDLASFNNLLHISHLFRFPSLVKFGDQGQQQQQNQWKDAPIDFYQISFLWVTDRETCRMLRLIILYGTHF</sequence>
<dbReference type="PROSITE" id="PS51257">
    <property type="entry name" value="PROKAR_LIPOPROTEIN"/>
    <property type="match status" value="1"/>
</dbReference>
<dbReference type="EMBL" id="LAVV01003388">
    <property type="protein sequence ID" value="KNZ62166.1"/>
    <property type="molecule type" value="Genomic_DNA"/>
</dbReference>
<reference evidence="1 2" key="1">
    <citation type="submission" date="2015-08" db="EMBL/GenBank/DDBJ databases">
        <title>Next Generation Sequencing and Analysis of the Genome of Puccinia sorghi L Schw, the Causal Agent of Maize Common Rust.</title>
        <authorList>
            <person name="Rochi L."/>
            <person name="Burguener G."/>
            <person name="Darino M."/>
            <person name="Turjanski A."/>
            <person name="Kreff E."/>
            <person name="Dieguez M.J."/>
            <person name="Sacco F."/>
        </authorList>
    </citation>
    <scope>NUCLEOTIDE SEQUENCE [LARGE SCALE GENOMIC DNA]</scope>
    <source>
        <strain evidence="1 2">RO10H11247</strain>
    </source>
</reference>
<dbReference type="VEuPathDB" id="FungiDB:VP01_1304g2"/>
<protein>
    <submittedName>
        <fullName evidence="1">Uncharacterized protein</fullName>
    </submittedName>
</protein>
<dbReference type="Proteomes" id="UP000037035">
    <property type="component" value="Unassembled WGS sequence"/>
</dbReference>
<name>A0A0L6VN11_9BASI</name>
<gene>
    <name evidence="1" type="ORF">VP01_1304g2</name>
</gene>
<keyword evidence="2" id="KW-1185">Reference proteome</keyword>
<accession>A0A0L6VN11</accession>
<comment type="caution">
    <text evidence="1">The sequence shown here is derived from an EMBL/GenBank/DDBJ whole genome shotgun (WGS) entry which is preliminary data.</text>
</comment>
<evidence type="ECO:0000313" key="1">
    <source>
        <dbReference type="EMBL" id="KNZ62166.1"/>
    </source>
</evidence>
<organism evidence="1 2">
    <name type="scientific">Puccinia sorghi</name>
    <dbReference type="NCBI Taxonomy" id="27349"/>
    <lineage>
        <taxon>Eukaryota</taxon>
        <taxon>Fungi</taxon>
        <taxon>Dikarya</taxon>
        <taxon>Basidiomycota</taxon>
        <taxon>Pucciniomycotina</taxon>
        <taxon>Pucciniomycetes</taxon>
        <taxon>Pucciniales</taxon>
        <taxon>Pucciniaceae</taxon>
        <taxon>Puccinia</taxon>
    </lineage>
</organism>
<proteinExistence type="predicted"/>